<gene>
    <name evidence="6" type="ORF">BT96DRAFT_265416</name>
</gene>
<organism evidence="6 7">
    <name type="scientific">Gymnopus androsaceus JB14</name>
    <dbReference type="NCBI Taxonomy" id="1447944"/>
    <lineage>
        <taxon>Eukaryota</taxon>
        <taxon>Fungi</taxon>
        <taxon>Dikarya</taxon>
        <taxon>Basidiomycota</taxon>
        <taxon>Agaricomycotina</taxon>
        <taxon>Agaricomycetes</taxon>
        <taxon>Agaricomycetidae</taxon>
        <taxon>Agaricales</taxon>
        <taxon>Marasmiineae</taxon>
        <taxon>Omphalotaceae</taxon>
        <taxon>Gymnopus</taxon>
    </lineage>
</organism>
<evidence type="ECO:0000313" key="6">
    <source>
        <dbReference type="EMBL" id="KAE9392631.1"/>
    </source>
</evidence>
<dbReference type="CDD" id="cd07722">
    <property type="entry name" value="LACTB2-like_MBL-fold"/>
    <property type="match status" value="1"/>
</dbReference>
<reference evidence="6" key="1">
    <citation type="journal article" date="2019" name="Environ. Microbiol.">
        <title>Fungal ecological strategies reflected in gene transcription - a case study of two litter decomposers.</title>
        <authorList>
            <person name="Barbi F."/>
            <person name="Kohler A."/>
            <person name="Barry K."/>
            <person name="Baskaran P."/>
            <person name="Daum C."/>
            <person name="Fauchery L."/>
            <person name="Ihrmark K."/>
            <person name="Kuo A."/>
            <person name="LaButti K."/>
            <person name="Lipzen A."/>
            <person name="Morin E."/>
            <person name="Grigoriev I.V."/>
            <person name="Henrissat B."/>
            <person name="Lindahl B."/>
            <person name="Martin F."/>
        </authorList>
    </citation>
    <scope>NUCLEOTIDE SEQUENCE</scope>
    <source>
        <strain evidence="6">JB14</strain>
    </source>
</reference>
<dbReference type="GO" id="GO:0016787">
    <property type="term" value="F:hydrolase activity"/>
    <property type="evidence" value="ECO:0007669"/>
    <property type="project" value="UniProtKB-KW"/>
</dbReference>
<keyword evidence="2" id="KW-0479">Metal-binding</keyword>
<evidence type="ECO:0000256" key="2">
    <source>
        <dbReference type="ARBA" id="ARBA00022723"/>
    </source>
</evidence>
<dbReference type="GO" id="GO:0046872">
    <property type="term" value="F:metal ion binding"/>
    <property type="evidence" value="ECO:0007669"/>
    <property type="project" value="UniProtKB-KW"/>
</dbReference>
<dbReference type="Pfam" id="PF00753">
    <property type="entry name" value="Lactamase_B"/>
    <property type="match status" value="1"/>
</dbReference>
<dbReference type="InterPro" id="IPR047921">
    <property type="entry name" value="LACTB2-like_MBL-fold"/>
</dbReference>
<dbReference type="OrthoDB" id="17458at2759"/>
<sequence>MDTIASVTRLSPNIVRVLGQNPGKFTLQGTNTYLIGRHNPYTLVDTGEGKEAYIPALESALKETAPSTNLESPDVSDIIISHYHGDHVGGLPSVLALLRRLWDERKTGMPFKPPRLHKFPLATAQLPEWSNLPSIIDSLLPNSFTPASDEATFHELYDGQEFSTSSTSLRVLHTPGHTRDSICLFIPEDRALYTADTVLGKGTAVFEDLKVYLSSLRKMLDYHNSNSYDLLYPGHGPVVAKGAKLIETYIIHRSERDAHILEVLQSPPPPSSGDSSGKAAWTTWTIVSKIYQSYPESLWAPASQGITLHMNKLEEDGLVKRLDGEGVHTSWGLNAKL</sequence>
<dbReference type="GO" id="GO:0044550">
    <property type="term" value="P:secondary metabolite biosynthetic process"/>
    <property type="evidence" value="ECO:0007669"/>
    <property type="project" value="TreeGrafter"/>
</dbReference>
<dbReference type="Gene3D" id="1.10.10.10">
    <property type="entry name" value="Winged helix-like DNA-binding domain superfamily/Winged helix DNA-binding domain"/>
    <property type="match status" value="1"/>
</dbReference>
<dbReference type="EMBL" id="ML769591">
    <property type="protein sequence ID" value="KAE9392631.1"/>
    <property type="molecule type" value="Genomic_DNA"/>
</dbReference>
<dbReference type="InterPro" id="IPR001279">
    <property type="entry name" value="Metallo-B-lactamas"/>
</dbReference>
<dbReference type="InterPro" id="IPR050662">
    <property type="entry name" value="Sec-metab_biosynth-thioest"/>
</dbReference>
<dbReference type="PANTHER" id="PTHR23131">
    <property type="entry name" value="ENDORIBONUCLEASE LACTB2"/>
    <property type="match status" value="1"/>
</dbReference>
<dbReference type="Proteomes" id="UP000799118">
    <property type="component" value="Unassembled WGS sequence"/>
</dbReference>
<dbReference type="Gene3D" id="3.60.15.10">
    <property type="entry name" value="Ribonuclease Z/Hydroxyacylglutathione hydrolase-like"/>
    <property type="match status" value="1"/>
</dbReference>
<keyword evidence="3" id="KW-0378">Hydrolase</keyword>
<proteinExistence type="inferred from homology"/>
<protein>
    <submittedName>
        <fullName evidence="6">Lactamase</fullName>
    </submittedName>
</protein>
<comment type="similarity">
    <text evidence="1">Belongs to the metallo-beta-lactamase superfamily. Glyoxalase II family.</text>
</comment>
<dbReference type="Pfam" id="PF17778">
    <property type="entry name" value="WHD_BLACT"/>
    <property type="match status" value="1"/>
</dbReference>
<dbReference type="SUPFAM" id="SSF56281">
    <property type="entry name" value="Metallo-hydrolase/oxidoreductase"/>
    <property type="match status" value="1"/>
</dbReference>
<evidence type="ECO:0000259" key="5">
    <source>
        <dbReference type="SMART" id="SM00849"/>
    </source>
</evidence>
<evidence type="ECO:0000256" key="1">
    <source>
        <dbReference type="ARBA" id="ARBA00006759"/>
    </source>
</evidence>
<accession>A0A6A4H3J1</accession>
<dbReference type="InterPro" id="IPR036866">
    <property type="entry name" value="RibonucZ/Hydroxyglut_hydro"/>
</dbReference>
<dbReference type="InterPro" id="IPR036388">
    <property type="entry name" value="WH-like_DNA-bd_sf"/>
</dbReference>
<evidence type="ECO:0000256" key="4">
    <source>
        <dbReference type="ARBA" id="ARBA00022833"/>
    </source>
</evidence>
<keyword evidence="7" id="KW-1185">Reference proteome</keyword>
<name>A0A6A4H3J1_9AGAR</name>
<dbReference type="PANTHER" id="PTHR23131:SF0">
    <property type="entry name" value="ENDORIBONUCLEASE LACTB2"/>
    <property type="match status" value="1"/>
</dbReference>
<dbReference type="InterPro" id="IPR041516">
    <property type="entry name" value="LACTB2_WH"/>
</dbReference>
<feature type="domain" description="Metallo-beta-lactamase" evidence="5">
    <location>
        <begin position="29"/>
        <end position="235"/>
    </location>
</feature>
<keyword evidence="4" id="KW-0862">Zinc</keyword>
<dbReference type="AlphaFoldDB" id="A0A6A4H3J1"/>
<evidence type="ECO:0000256" key="3">
    <source>
        <dbReference type="ARBA" id="ARBA00022801"/>
    </source>
</evidence>
<evidence type="ECO:0000313" key="7">
    <source>
        <dbReference type="Proteomes" id="UP000799118"/>
    </source>
</evidence>
<dbReference type="SMART" id="SM00849">
    <property type="entry name" value="Lactamase_B"/>
    <property type="match status" value="1"/>
</dbReference>